<organism evidence="2 3">
    <name type="scientific">Candidatus Cryosericum septentrionale</name>
    <dbReference type="NCBI Taxonomy" id="2290913"/>
    <lineage>
        <taxon>Bacteria</taxon>
        <taxon>Pseudomonadati</taxon>
        <taxon>Caldisericota/Cryosericota group</taxon>
        <taxon>Candidatus Cryosericota</taxon>
        <taxon>Candidatus Cryosericia</taxon>
        <taxon>Candidatus Cryosericales</taxon>
        <taxon>Candidatus Cryosericaceae</taxon>
        <taxon>Candidatus Cryosericum</taxon>
    </lineage>
</organism>
<accession>A0A398DXJ5</accession>
<name>A0A398DXJ5_9BACT</name>
<reference evidence="2 3" key="1">
    <citation type="submission" date="2018-09" db="EMBL/GenBank/DDBJ databases">
        <title>Discovery and Ecogenomic Context for Candidatus Cryosericales, a Global Caldiserica Order Active in Thawing Permafrost.</title>
        <authorList>
            <person name="Martinez M.A."/>
            <person name="Woodcroft B.J."/>
            <person name="Ignacio Espinoza J.C."/>
            <person name="Zayed A."/>
            <person name="Singleton C.M."/>
            <person name="Boyd J."/>
            <person name="Li Y.-F."/>
            <person name="Purvine S."/>
            <person name="Maughan H."/>
            <person name="Hodgkins S.B."/>
            <person name="Anderson D."/>
            <person name="Sederholm M."/>
            <person name="Temperton B."/>
            <person name="Saleska S.R."/>
            <person name="Tyson G.W."/>
            <person name="Rich V.I."/>
        </authorList>
    </citation>
    <scope>NUCLEOTIDE SEQUENCE [LARGE SCALE GENOMIC DNA]</scope>
    <source>
        <strain evidence="2 3">SMC1</strain>
    </source>
</reference>
<dbReference type="Proteomes" id="UP000266113">
    <property type="component" value="Unassembled WGS sequence"/>
</dbReference>
<sequence length="145" mass="16581">MPLIVSDVIGDPLEAIASGPTYFDSPTFNDAYSVLEEYKLLDSVPKFYVKCHRKGLRGEVMETLKKEKHCRVIFTIYLLQPIMKPVPKWNYSSKVRVIIHNTPYLGASVQGDVLAQKPLRRFTGFAENTRGRPRCGLPPMTLRRR</sequence>
<evidence type="ECO:0000313" key="2">
    <source>
        <dbReference type="EMBL" id="RIE16868.1"/>
    </source>
</evidence>
<dbReference type="InterPro" id="IPR038614">
    <property type="entry name" value="GK_N_sf"/>
</dbReference>
<dbReference type="GO" id="GO:0008887">
    <property type="term" value="F:glycerate kinase activity"/>
    <property type="evidence" value="ECO:0007669"/>
    <property type="project" value="InterPro"/>
</dbReference>
<dbReference type="SUPFAM" id="SSF82544">
    <property type="entry name" value="GckA/TtuD-like"/>
    <property type="match status" value="1"/>
</dbReference>
<dbReference type="InterPro" id="IPR025286">
    <property type="entry name" value="MOFRL_assoc_dom"/>
</dbReference>
<gene>
    <name evidence="2" type="ORF">SMC1_04220</name>
</gene>
<dbReference type="PANTHER" id="PTHR12227:SF0">
    <property type="entry name" value="GLYCERATE KINASE"/>
    <property type="match status" value="1"/>
</dbReference>
<dbReference type="InterPro" id="IPR039760">
    <property type="entry name" value="MOFRL_protein"/>
</dbReference>
<feature type="domain" description="MOFRL-associated" evidence="1">
    <location>
        <begin position="3"/>
        <end position="46"/>
    </location>
</feature>
<dbReference type="Gene3D" id="3.40.50.10180">
    <property type="entry name" value="Glycerate kinase, MOFRL-like N-terminal domain"/>
    <property type="match status" value="1"/>
</dbReference>
<dbReference type="AlphaFoldDB" id="A0A398DXJ5"/>
<evidence type="ECO:0000313" key="3">
    <source>
        <dbReference type="Proteomes" id="UP000266113"/>
    </source>
</evidence>
<dbReference type="Pfam" id="PF13660">
    <property type="entry name" value="DUF4147"/>
    <property type="match status" value="1"/>
</dbReference>
<protein>
    <submittedName>
        <fullName evidence="2">DUF4147 domain-containing protein</fullName>
    </submittedName>
</protein>
<keyword evidence="3" id="KW-1185">Reference proteome</keyword>
<evidence type="ECO:0000259" key="1">
    <source>
        <dbReference type="Pfam" id="PF13660"/>
    </source>
</evidence>
<dbReference type="OrthoDB" id="9766552at2"/>
<dbReference type="PANTHER" id="PTHR12227">
    <property type="entry name" value="GLYCERATE KINASE"/>
    <property type="match status" value="1"/>
</dbReference>
<proteinExistence type="predicted"/>
<comment type="caution">
    <text evidence="2">The sequence shown here is derived from an EMBL/GenBank/DDBJ whole genome shotgun (WGS) entry which is preliminary data.</text>
</comment>
<dbReference type="EMBL" id="QXIY01000017">
    <property type="protein sequence ID" value="RIE16868.1"/>
    <property type="molecule type" value="Genomic_DNA"/>
</dbReference>
<dbReference type="GO" id="GO:0005737">
    <property type="term" value="C:cytoplasm"/>
    <property type="evidence" value="ECO:0007669"/>
    <property type="project" value="TreeGrafter"/>
</dbReference>